<evidence type="ECO:0000313" key="1">
    <source>
        <dbReference type="EMBL" id="GMR58171.1"/>
    </source>
</evidence>
<protein>
    <submittedName>
        <fullName evidence="1">Uncharacterized protein</fullName>
    </submittedName>
</protein>
<proteinExistence type="predicted"/>
<accession>A0AAN5ID23</accession>
<organism evidence="1 2">
    <name type="scientific">Pristionchus mayeri</name>
    <dbReference type="NCBI Taxonomy" id="1317129"/>
    <lineage>
        <taxon>Eukaryota</taxon>
        <taxon>Metazoa</taxon>
        <taxon>Ecdysozoa</taxon>
        <taxon>Nematoda</taxon>
        <taxon>Chromadorea</taxon>
        <taxon>Rhabditida</taxon>
        <taxon>Rhabditina</taxon>
        <taxon>Diplogasteromorpha</taxon>
        <taxon>Diplogasteroidea</taxon>
        <taxon>Neodiplogasteridae</taxon>
        <taxon>Pristionchus</taxon>
    </lineage>
</organism>
<dbReference type="Proteomes" id="UP001328107">
    <property type="component" value="Unassembled WGS sequence"/>
</dbReference>
<dbReference type="EMBL" id="BTRK01000006">
    <property type="protein sequence ID" value="GMR58171.1"/>
    <property type="molecule type" value="Genomic_DNA"/>
</dbReference>
<comment type="caution">
    <text evidence="1">The sequence shown here is derived from an EMBL/GenBank/DDBJ whole genome shotgun (WGS) entry which is preliminary data.</text>
</comment>
<evidence type="ECO:0000313" key="2">
    <source>
        <dbReference type="Proteomes" id="UP001328107"/>
    </source>
</evidence>
<reference evidence="2" key="1">
    <citation type="submission" date="2022-10" db="EMBL/GenBank/DDBJ databases">
        <title>Genome assembly of Pristionchus species.</title>
        <authorList>
            <person name="Yoshida K."/>
            <person name="Sommer R.J."/>
        </authorList>
    </citation>
    <scope>NUCLEOTIDE SEQUENCE [LARGE SCALE GENOMIC DNA]</scope>
    <source>
        <strain evidence="2">RS5460</strain>
    </source>
</reference>
<sequence length="80" mass="9139">LLFLLLLLSTDGHAEISTELNCEANLYFFVINCTDDRVANNMGTNITGRVLMSMDEQDVYCEDRTDTLQMVVEIEYGRIQ</sequence>
<dbReference type="AlphaFoldDB" id="A0AAN5ID23"/>
<name>A0AAN5ID23_9BILA</name>
<gene>
    <name evidence="1" type="ORF">PMAYCL1PPCAC_28366</name>
</gene>
<feature type="non-terminal residue" evidence="1">
    <location>
        <position position="1"/>
    </location>
</feature>
<keyword evidence="2" id="KW-1185">Reference proteome</keyword>